<feature type="region of interest" description="Disordered" evidence="7">
    <location>
        <begin position="1"/>
        <end position="31"/>
    </location>
</feature>
<dbReference type="FunCoup" id="A0A0D2ULK1">
    <property type="interactions" value="242"/>
</dbReference>
<dbReference type="RefSeq" id="XP_004345113.1">
    <property type="nucleotide sequence ID" value="XM_004345063.2"/>
</dbReference>
<accession>A0A0D2ULK1</accession>
<sequence length="662" mass="72959">MSTSKGHKRSHSVATAPTDFGEVVDASEQKDANKRVLIEGIDGSSVAVAATTGKTNADDNDDDDDDANADDGAGAGAGAGAAGGKSGKQLRQERRNQRRLTAKAVQADDVVVSTINPLTGTPVKPITYNPLLLLSSPSALMDPQSTYTAVHGANAKPELELRLEQFFKQSGSSHLRLKDLQDLILWVVGDGINLRWVIVKNKPLIPRVVTVLLHNINPQMYAYYSDCFPFLSSKFQTAIPTRCPGSKVRIYSPVHNFLNIPLLKSKKKDDSNKASSAATNMESVYPKSHYFLTTEQMRNHGYPMPIDVRTPEEAGQFSEYKTLGKRDPNQTASAELPVFSLDCEMVKSEQGFELARLAIVSEKLEVLYDELIKPARPIVDYCTRYSGITPDMLENVTSTLKDAQDAVLRLIPSNAILVGHSLENDLNVLKIIHHQIVDTALAYSHTRGSNFKPSLRWLTETYLKRIIQADEGGHNPAEDASACMELLRLKLKNGPSFGINEEETESMALRLTRSGKKSTIIDIPTIARQHSIGDTNIVPCPSDDEILAAAIKAVDGPSSFVWSHFHGLEDFFSEAANQTDLDEQRLKAILTSYDQRAKLIYEACPANTLVVYFTGHGPIDELKRLQRQKDAAGAQWTATQEHELEEEVMKARDSLTFMGIKQ</sequence>
<keyword evidence="4" id="KW-0378">Hydrolase</keyword>
<dbReference type="eggNOG" id="KOG2248">
    <property type="taxonomic scope" value="Eukaryota"/>
</dbReference>
<protein>
    <recommendedName>
        <fullName evidence="8">Exonuclease domain-containing protein</fullName>
    </recommendedName>
</protein>
<dbReference type="GO" id="GO:0005634">
    <property type="term" value="C:nucleus"/>
    <property type="evidence" value="ECO:0007669"/>
    <property type="project" value="UniProtKB-SubCell"/>
</dbReference>
<evidence type="ECO:0000256" key="3">
    <source>
        <dbReference type="ARBA" id="ARBA00022722"/>
    </source>
</evidence>
<dbReference type="InterPro" id="IPR036397">
    <property type="entry name" value="RNaseH_sf"/>
</dbReference>
<evidence type="ECO:0000313" key="9">
    <source>
        <dbReference type="EMBL" id="KJE95986.1"/>
    </source>
</evidence>
<dbReference type="PANTHER" id="PTHR12801:SF115">
    <property type="entry name" value="FI18136P1-RELATED"/>
    <property type="match status" value="1"/>
</dbReference>
<dbReference type="InterPro" id="IPR012337">
    <property type="entry name" value="RNaseH-like_sf"/>
</dbReference>
<dbReference type="Proteomes" id="UP000008743">
    <property type="component" value="Unassembled WGS sequence"/>
</dbReference>
<keyword evidence="3" id="KW-0540">Nuclease</keyword>
<name>A0A0D2ULK1_CAPO3</name>
<evidence type="ECO:0000313" key="10">
    <source>
        <dbReference type="Proteomes" id="UP000008743"/>
    </source>
</evidence>
<comment type="subcellular location">
    <subcellularLocation>
        <location evidence="1">Nucleus</location>
    </subcellularLocation>
</comment>
<dbReference type="Pfam" id="PF00929">
    <property type="entry name" value="RNase_T"/>
    <property type="match status" value="1"/>
</dbReference>
<evidence type="ECO:0000259" key="8">
    <source>
        <dbReference type="SMART" id="SM00479"/>
    </source>
</evidence>
<dbReference type="PANTHER" id="PTHR12801">
    <property type="entry name" value="RNA EXONUCLEASE REXO1 / RECO3 FAMILY MEMBER-RELATED"/>
    <property type="match status" value="1"/>
</dbReference>
<dbReference type="AlphaFoldDB" id="A0A0D2ULK1"/>
<evidence type="ECO:0000256" key="1">
    <source>
        <dbReference type="ARBA" id="ARBA00004123"/>
    </source>
</evidence>
<dbReference type="InterPro" id="IPR034922">
    <property type="entry name" value="REX1-like_exo"/>
</dbReference>
<dbReference type="STRING" id="595528.A0A0D2ULK1"/>
<evidence type="ECO:0000256" key="5">
    <source>
        <dbReference type="ARBA" id="ARBA00022839"/>
    </source>
</evidence>
<dbReference type="CDD" id="cd06145">
    <property type="entry name" value="REX1_like"/>
    <property type="match status" value="1"/>
</dbReference>
<reference evidence="10" key="1">
    <citation type="submission" date="2011-02" db="EMBL/GenBank/DDBJ databases">
        <title>The Genome Sequence of Capsaspora owczarzaki ATCC 30864.</title>
        <authorList>
            <person name="Russ C."/>
            <person name="Cuomo C."/>
            <person name="Burger G."/>
            <person name="Gray M.W."/>
            <person name="Holland P.W.H."/>
            <person name="King N."/>
            <person name="Lang F.B.F."/>
            <person name="Roger A.J."/>
            <person name="Ruiz-Trillo I."/>
            <person name="Young S.K."/>
            <person name="Zeng Q."/>
            <person name="Gargeya S."/>
            <person name="Alvarado L."/>
            <person name="Berlin A."/>
            <person name="Chapman S.B."/>
            <person name="Chen Z."/>
            <person name="Freedman E."/>
            <person name="Gellesch M."/>
            <person name="Goldberg J."/>
            <person name="Griggs A."/>
            <person name="Gujja S."/>
            <person name="Heilman E."/>
            <person name="Heiman D."/>
            <person name="Howarth C."/>
            <person name="Mehta T."/>
            <person name="Neiman D."/>
            <person name="Pearson M."/>
            <person name="Roberts A."/>
            <person name="Saif S."/>
            <person name="Shea T."/>
            <person name="Shenoy N."/>
            <person name="Sisk P."/>
            <person name="Stolte C."/>
            <person name="Sykes S."/>
            <person name="White J."/>
            <person name="Yandava C."/>
            <person name="Haas B."/>
            <person name="Nusbaum C."/>
            <person name="Birren B."/>
        </authorList>
    </citation>
    <scope>NUCLEOTIDE SEQUENCE</scope>
    <source>
        <strain evidence="10">ATCC 30864</strain>
    </source>
</reference>
<dbReference type="InParanoid" id="A0A0D2ULK1"/>
<dbReference type="SMART" id="SM00479">
    <property type="entry name" value="EXOIII"/>
    <property type="match status" value="1"/>
</dbReference>
<dbReference type="EMBL" id="KE346370">
    <property type="protein sequence ID" value="KJE95986.1"/>
    <property type="molecule type" value="Genomic_DNA"/>
</dbReference>
<keyword evidence="10" id="KW-1185">Reference proteome</keyword>
<dbReference type="OrthoDB" id="3996471at2759"/>
<gene>
    <name evidence="9" type="ORF">CAOG_006364</name>
</gene>
<dbReference type="GO" id="GO:0004527">
    <property type="term" value="F:exonuclease activity"/>
    <property type="evidence" value="ECO:0007669"/>
    <property type="project" value="UniProtKB-KW"/>
</dbReference>
<dbReference type="FunFam" id="3.30.420.10:FF:000019">
    <property type="entry name" value="RNA exonuclease NEF-sp"/>
    <property type="match status" value="1"/>
</dbReference>
<feature type="domain" description="Exonuclease" evidence="8">
    <location>
        <begin position="337"/>
        <end position="496"/>
    </location>
</feature>
<dbReference type="PhylomeDB" id="A0A0D2ULK1"/>
<dbReference type="InterPro" id="IPR013520">
    <property type="entry name" value="Ribonucl_H"/>
</dbReference>
<organism evidence="9 10">
    <name type="scientific">Capsaspora owczarzaki (strain ATCC 30864)</name>
    <dbReference type="NCBI Taxonomy" id="595528"/>
    <lineage>
        <taxon>Eukaryota</taxon>
        <taxon>Filasterea</taxon>
        <taxon>Capsaspora</taxon>
    </lineage>
</organism>
<evidence type="ECO:0000256" key="2">
    <source>
        <dbReference type="ARBA" id="ARBA00006357"/>
    </source>
</evidence>
<feature type="region of interest" description="Disordered" evidence="7">
    <location>
        <begin position="47"/>
        <end position="102"/>
    </location>
</feature>
<evidence type="ECO:0000256" key="7">
    <source>
        <dbReference type="SAM" id="MobiDB-lite"/>
    </source>
</evidence>
<keyword evidence="5" id="KW-0269">Exonuclease</keyword>
<dbReference type="GO" id="GO:0003676">
    <property type="term" value="F:nucleic acid binding"/>
    <property type="evidence" value="ECO:0007669"/>
    <property type="project" value="InterPro"/>
</dbReference>
<evidence type="ECO:0000256" key="6">
    <source>
        <dbReference type="ARBA" id="ARBA00023242"/>
    </source>
</evidence>
<dbReference type="InterPro" id="IPR047021">
    <property type="entry name" value="REXO1/3/4-like"/>
</dbReference>
<feature type="compositionally biased region" description="Gly residues" evidence="7">
    <location>
        <begin position="73"/>
        <end position="86"/>
    </location>
</feature>
<dbReference type="Gene3D" id="3.30.420.10">
    <property type="entry name" value="Ribonuclease H-like superfamily/Ribonuclease H"/>
    <property type="match status" value="1"/>
</dbReference>
<comment type="similarity">
    <text evidence="2">Belongs to the REXO1/REXO3 family.</text>
</comment>
<dbReference type="SUPFAM" id="SSF53098">
    <property type="entry name" value="Ribonuclease H-like"/>
    <property type="match status" value="1"/>
</dbReference>
<keyword evidence="6" id="KW-0539">Nucleus</keyword>
<evidence type="ECO:0000256" key="4">
    <source>
        <dbReference type="ARBA" id="ARBA00022801"/>
    </source>
</evidence>
<feature type="compositionally biased region" description="Basic residues" evidence="7">
    <location>
        <begin position="1"/>
        <end position="11"/>
    </location>
</feature>
<feature type="compositionally biased region" description="Acidic residues" evidence="7">
    <location>
        <begin position="58"/>
        <end position="69"/>
    </location>
</feature>
<dbReference type="OMA" id="WTQFSKL"/>
<proteinExistence type="inferred from homology"/>